<dbReference type="Proteomes" id="UP001311915">
    <property type="component" value="Unassembled WGS sequence"/>
</dbReference>
<proteinExistence type="predicted"/>
<evidence type="ECO:0000313" key="3">
    <source>
        <dbReference type="Proteomes" id="UP001311915"/>
    </source>
</evidence>
<comment type="caution">
    <text evidence="2">The sequence shown here is derived from an EMBL/GenBank/DDBJ whole genome shotgun (WGS) entry which is preliminary data.</text>
</comment>
<reference evidence="2 3" key="1">
    <citation type="submission" date="2023-10" db="EMBL/GenBank/DDBJ databases">
        <title>Genome-Wide Identification Analysis in wild type Solanum Pinnatisectum Reveals Some Genes Defensing Phytophthora Infestans.</title>
        <authorList>
            <person name="Sun C."/>
        </authorList>
    </citation>
    <scope>NUCLEOTIDE SEQUENCE [LARGE SCALE GENOMIC DNA]</scope>
    <source>
        <strain evidence="2">LQN</strain>
        <tissue evidence="2">Leaf</tissue>
    </source>
</reference>
<dbReference type="Pfam" id="PF24626">
    <property type="entry name" value="SH3_Tf2-1"/>
    <property type="match status" value="1"/>
</dbReference>
<gene>
    <name evidence="2" type="ORF">R3W88_031937</name>
</gene>
<dbReference type="PANTHER" id="PTHR46148">
    <property type="entry name" value="CHROMO DOMAIN-CONTAINING PROTEIN"/>
    <property type="match status" value="1"/>
</dbReference>
<protein>
    <recommendedName>
        <fullName evidence="1">Tf2-1-like SH3-like domain-containing protein</fullName>
    </recommendedName>
</protein>
<keyword evidence="3" id="KW-1185">Reference proteome</keyword>
<feature type="domain" description="Tf2-1-like SH3-like" evidence="1">
    <location>
        <begin position="6"/>
        <end position="71"/>
    </location>
</feature>
<sequence length="134" mass="15662">MAFQTGENVLIKISPMKGVMIFNKKGKLSPRYIGPFEVLECVGPVAYRLTLPPNLSGVHLVFHVCKLKRYHGDGDYIIKWDSIVLNKDLQYEEEPIAILDHDVRKLRTKEIKSMKVQWKHRPIEKVTWETERDM</sequence>
<dbReference type="AlphaFoldDB" id="A0AAV9LQD6"/>
<dbReference type="EMBL" id="JAWPEI010000005">
    <property type="protein sequence ID" value="KAK4727020.1"/>
    <property type="molecule type" value="Genomic_DNA"/>
</dbReference>
<accession>A0AAV9LQD6</accession>
<organism evidence="2 3">
    <name type="scientific">Solanum pinnatisectum</name>
    <name type="common">tansyleaf nightshade</name>
    <dbReference type="NCBI Taxonomy" id="50273"/>
    <lineage>
        <taxon>Eukaryota</taxon>
        <taxon>Viridiplantae</taxon>
        <taxon>Streptophyta</taxon>
        <taxon>Embryophyta</taxon>
        <taxon>Tracheophyta</taxon>
        <taxon>Spermatophyta</taxon>
        <taxon>Magnoliopsida</taxon>
        <taxon>eudicotyledons</taxon>
        <taxon>Gunneridae</taxon>
        <taxon>Pentapetalae</taxon>
        <taxon>asterids</taxon>
        <taxon>lamiids</taxon>
        <taxon>Solanales</taxon>
        <taxon>Solanaceae</taxon>
        <taxon>Solanoideae</taxon>
        <taxon>Solaneae</taxon>
        <taxon>Solanum</taxon>
    </lineage>
</organism>
<evidence type="ECO:0000313" key="2">
    <source>
        <dbReference type="EMBL" id="KAK4727020.1"/>
    </source>
</evidence>
<dbReference type="InterPro" id="IPR056924">
    <property type="entry name" value="SH3_Tf2-1"/>
</dbReference>
<dbReference type="PANTHER" id="PTHR46148:SF60">
    <property type="entry name" value="CHROMO DOMAIN-CONTAINING PROTEIN"/>
    <property type="match status" value="1"/>
</dbReference>
<name>A0AAV9LQD6_9SOLN</name>
<evidence type="ECO:0000259" key="1">
    <source>
        <dbReference type="Pfam" id="PF24626"/>
    </source>
</evidence>